<dbReference type="AlphaFoldDB" id="D0A9N6"/>
<proteinExistence type="predicted"/>
<sequence length="107" mass="12142">MRLRDEKRRKKAATAKVAITASDRHPFLFFFLLPLHSGGCWVGRGELKKIVQSEKEPRGATPFPFFALLLRPGRVFAVRECEARNETARASFGGIGERVMNQKRQQA</sequence>
<evidence type="ECO:0000313" key="1">
    <source>
        <dbReference type="EMBL" id="CBH18387.1"/>
    </source>
</evidence>
<reference evidence="2" key="1">
    <citation type="journal article" date="2010" name="PLoS Negl. Trop. Dis.">
        <title>The genome sequence of Trypanosoma brucei gambiense, causative agent of chronic human african trypanosomiasis.</title>
        <authorList>
            <person name="Jackson A.P."/>
            <person name="Sanders M."/>
            <person name="Berry A."/>
            <person name="McQuillan J."/>
            <person name="Aslett M.A."/>
            <person name="Quail M.A."/>
            <person name="Chukualim B."/>
            <person name="Capewell P."/>
            <person name="MacLeod A."/>
            <person name="Melville S.E."/>
            <person name="Gibson W."/>
            <person name="Barry J.D."/>
            <person name="Berriman M."/>
            <person name="Hertz-Fowler C."/>
        </authorList>
    </citation>
    <scope>NUCLEOTIDE SEQUENCE [LARGE SCALE GENOMIC DNA]</scope>
    <source>
        <strain evidence="2">MHOM/CI/86/DAL972</strain>
    </source>
</reference>
<gene>
    <name evidence="1" type="ORF">TbgDal_XI15060</name>
</gene>
<dbReference type="GeneID" id="23866694"/>
<organism evidence="1 2">
    <name type="scientific">Trypanosoma brucei gambiense (strain MHOM/CI/86/DAL972)</name>
    <dbReference type="NCBI Taxonomy" id="679716"/>
    <lineage>
        <taxon>Eukaryota</taxon>
        <taxon>Discoba</taxon>
        <taxon>Euglenozoa</taxon>
        <taxon>Kinetoplastea</taxon>
        <taxon>Metakinetoplastina</taxon>
        <taxon>Trypanosomatida</taxon>
        <taxon>Trypanosomatidae</taxon>
        <taxon>Trypanosoma</taxon>
    </lineage>
</organism>
<dbReference type="EMBL" id="FN554974">
    <property type="protein sequence ID" value="CBH18387.1"/>
    <property type="molecule type" value="Genomic_DNA"/>
</dbReference>
<dbReference type="RefSeq" id="XP_011780651.1">
    <property type="nucleotide sequence ID" value="XM_011782349.1"/>
</dbReference>
<name>D0A9N6_TRYB9</name>
<accession>D0A9N6</accession>
<protein>
    <submittedName>
        <fullName evidence="1">Uncharacterized protein</fullName>
    </submittedName>
</protein>
<evidence type="ECO:0000313" key="2">
    <source>
        <dbReference type="Proteomes" id="UP000002316"/>
    </source>
</evidence>
<dbReference type="KEGG" id="tbg:TbgDal_XI15060"/>
<dbReference type="Proteomes" id="UP000002316">
    <property type="component" value="Chromosome 11"/>
</dbReference>